<dbReference type="GO" id="GO:0034632">
    <property type="term" value="F:retinol transmembrane transporter activity"/>
    <property type="evidence" value="ECO:0007669"/>
    <property type="project" value="InterPro"/>
</dbReference>
<evidence type="ECO:0000256" key="2">
    <source>
        <dbReference type="PROSITE-ProRule" id="PRU00076"/>
    </source>
</evidence>
<feature type="transmembrane region" description="Helical" evidence="4">
    <location>
        <begin position="908"/>
        <end position="931"/>
    </location>
</feature>
<proteinExistence type="predicted"/>
<dbReference type="InterPro" id="IPR026612">
    <property type="entry name" value="STRA6-like"/>
</dbReference>
<reference evidence="7" key="1">
    <citation type="submission" date="2021-02" db="EMBL/GenBank/DDBJ databases">
        <authorList>
            <person name="Nowell W R."/>
        </authorList>
    </citation>
    <scope>NUCLEOTIDE SEQUENCE</scope>
</reference>
<dbReference type="InterPro" id="IPR000742">
    <property type="entry name" value="EGF"/>
</dbReference>
<keyword evidence="1 2" id="KW-1015">Disulfide bond</keyword>
<organism evidence="7 8">
    <name type="scientific">Adineta ricciae</name>
    <name type="common">Rotifer</name>
    <dbReference type="NCBI Taxonomy" id="249248"/>
    <lineage>
        <taxon>Eukaryota</taxon>
        <taxon>Metazoa</taxon>
        <taxon>Spiralia</taxon>
        <taxon>Gnathifera</taxon>
        <taxon>Rotifera</taxon>
        <taxon>Eurotatoria</taxon>
        <taxon>Bdelloidea</taxon>
        <taxon>Adinetida</taxon>
        <taxon>Adinetidae</taxon>
        <taxon>Adineta</taxon>
    </lineage>
</organism>
<dbReference type="EMBL" id="CAJNOR010003134">
    <property type="protein sequence ID" value="CAF1381281.1"/>
    <property type="molecule type" value="Genomic_DNA"/>
</dbReference>
<evidence type="ECO:0000313" key="8">
    <source>
        <dbReference type="Proteomes" id="UP000663828"/>
    </source>
</evidence>
<evidence type="ECO:0000259" key="6">
    <source>
        <dbReference type="PROSITE" id="PS50026"/>
    </source>
</evidence>
<feature type="transmembrane region" description="Helical" evidence="4">
    <location>
        <begin position="550"/>
        <end position="569"/>
    </location>
</feature>
<protein>
    <recommendedName>
        <fullName evidence="6">EGF-like domain-containing protein</fullName>
    </recommendedName>
</protein>
<evidence type="ECO:0000313" key="7">
    <source>
        <dbReference type="EMBL" id="CAF1381281.1"/>
    </source>
</evidence>
<dbReference type="PROSITE" id="PS00010">
    <property type="entry name" value="ASX_HYDROXYL"/>
    <property type="match status" value="1"/>
</dbReference>
<feature type="transmembrane region" description="Helical" evidence="4">
    <location>
        <begin position="305"/>
        <end position="326"/>
    </location>
</feature>
<dbReference type="InterPro" id="IPR000152">
    <property type="entry name" value="EGF-type_Asp/Asn_hydroxyl_site"/>
</dbReference>
<dbReference type="AlphaFoldDB" id="A0A815JFA8"/>
<feature type="transmembrane region" description="Helical" evidence="4">
    <location>
        <begin position="821"/>
        <end position="845"/>
    </location>
</feature>
<evidence type="ECO:0000256" key="3">
    <source>
        <dbReference type="SAM" id="MobiDB-lite"/>
    </source>
</evidence>
<keyword evidence="4" id="KW-0472">Membrane</keyword>
<feature type="chain" id="PRO_5032445938" description="EGF-like domain-containing protein" evidence="5">
    <location>
        <begin position="20"/>
        <end position="1156"/>
    </location>
</feature>
<feature type="transmembrane region" description="Helical" evidence="4">
    <location>
        <begin position="762"/>
        <end position="778"/>
    </location>
</feature>
<comment type="caution">
    <text evidence="2">Lacks conserved residue(s) required for the propagation of feature annotation.</text>
</comment>
<dbReference type="CDD" id="cd00053">
    <property type="entry name" value="EGF"/>
    <property type="match status" value="1"/>
</dbReference>
<dbReference type="InterPro" id="IPR016187">
    <property type="entry name" value="CTDL_fold"/>
</dbReference>
<feature type="transmembrane region" description="Helical" evidence="4">
    <location>
        <begin position="612"/>
        <end position="634"/>
    </location>
</feature>
<keyword evidence="5" id="KW-0732">Signal</keyword>
<feature type="transmembrane region" description="Helical" evidence="4">
    <location>
        <begin position="442"/>
        <end position="460"/>
    </location>
</feature>
<comment type="caution">
    <text evidence="7">The sequence shown here is derived from an EMBL/GenBank/DDBJ whole genome shotgun (WGS) entry which is preliminary data.</text>
</comment>
<gene>
    <name evidence="7" type="ORF">XAT740_LOCUS33089</name>
</gene>
<keyword evidence="2" id="KW-0245">EGF-like domain</keyword>
<evidence type="ECO:0000256" key="4">
    <source>
        <dbReference type="SAM" id="Phobius"/>
    </source>
</evidence>
<feature type="region of interest" description="Disordered" evidence="3">
    <location>
        <begin position="1087"/>
        <end position="1156"/>
    </location>
</feature>
<feature type="signal peptide" evidence="5">
    <location>
        <begin position="1"/>
        <end position="19"/>
    </location>
</feature>
<accession>A0A815JFA8</accession>
<feature type="disulfide bond" evidence="2">
    <location>
        <begin position="289"/>
        <end position="298"/>
    </location>
</feature>
<name>A0A815JFA8_ADIRI</name>
<keyword evidence="8" id="KW-1185">Reference proteome</keyword>
<feature type="domain" description="EGF-like" evidence="6">
    <location>
        <begin position="262"/>
        <end position="299"/>
    </location>
</feature>
<feature type="compositionally biased region" description="Basic and acidic residues" evidence="3">
    <location>
        <begin position="1146"/>
        <end position="1156"/>
    </location>
</feature>
<evidence type="ECO:0000256" key="5">
    <source>
        <dbReference type="SAM" id="SignalP"/>
    </source>
</evidence>
<keyword evidence="4" id="KW-0812">Transmembrane</keyword>
<feature type="transmembrane region" description="Helical" evidence="4">
    <location>
        <begin position="380"/>
        <end position="403"/>
    </location>
</feature>
<feature type="transmembrane region" description="Helical" evidence="4">
    <location>
        <begin position="696"/>
        <end position="719"/>
    </location>
</feature>
<sequence length="1156" mass="133450">MTSPFLFVISFLLGQNGCTTPVQHSNLNNPDHVLSITKLPSILNKSRAIVNRFQCPIGWQRFGGSCHHLSNVSSTVSIANDICNTNIFNGSQLMYIKHMDEFNYVAHILIKNNLSELLIQIDSRLSIDRKLGAEFVLSDLSEWKKADDKFQQVRDIYHNRKMKKSRRFRLENYSKQDNSVSPIDDTQTETLITSTQSTTSTFPTDSEGFDVIRQACDKLIWNALDYDSKIFTLVVYMVSGEKYCAINDINPEISYNYICQYVLDFCFNNKECGKNGRCVNNLAGFRCSCYFWSDGQFCRKVSWKFIQMLVGLGMMILFLVFTISPLQKCQQQLMRRIIKYFDKQPTMSVSTQRSTNSTVDDMNQESISESEEKENNYIRWVWMSALMLALFTCLCLIPIISHWKSVQFEKMDPSDVTETIDRTIQLMTQCEHKSIWRIDSRIFLVISIMVCLLFFILIWINTTCVTADSNQLGGCVSPIEPFTTVNRHETAALFGIVMIEVLMTLEYYIIDLSELWNRGVLEQLRERALIPLLYSIRYYPIFISLHQRNIWVRFFACIYTLGNIGYIVIRRSSCMDFLPFSKGLSTLEQVQRHVELGAWTVIYGLIKNIPQFILLSYIGAELTIRFICSIILLCRKKRRIATEAPTTPDDGFRFHQSTSLADHPPNHNGFCSSVRKFVDDYIYSWEKDFRFSTMAICAYIISFISLYYLTCVFAFQSIVGTSSISILKFCLQQILSISELNHSIDLEILLDEIGDWSFDKEILLSAFLTMNFFAYQILNGMKTYKIHTKDLEKNNYKDIPQEENSEIHSRASESVKYLSSIFLNIVGGFFIWFHLILFVMMILSLTTFHPLKLQIDLIHPILSLFSIIASFAVLFGLKKCLTSWLSIFTSFEQSENHEIKFSKPFYTILAYLTFVFSCHIAVVYCVFRLVYGIALNLLLMPRIDYSYLGRKWEKHDRGYMTYVSHLRMEKAHRKPVKPVSIVNPVNNVVAAQEVPIPVAQNTPVPPTRSRTISDSEITHEREEEVVDDKYYDTASDVQPEENDDTQSSISGNWLRRHIEVTDQDNELLLTGTASLTTESSRISKLLDSRDRPDQIFTPKPGHPQYISARSNQRRSEQRPFIDSTSVNSSDEEDNPPDLPAKAYRMKPIESHISHDD</sequence>
<evidence type="ECO:0000256" key="1">
    <source>
        <dbReference type="ARBA" id="ARBA00023157"/>
    </source>
</evidence>
<dbReference type="Proteomes" id="UP000663828">
    <property type="component" value="Unassembled WGS sequence"/>
</dbReference>
<dbReference type="Pfam" id="PF14752">
    <property type="entry name" value="RBP_receptor"/>
    <property type="match status" value="1"/>
</dbReference>
<dbReference type="PROSITE" id="PS50026">
    <property type="entry name" value="EGF_3"/>
    <property type="match status" value="1"/>
</dbReference>
<dbReference type="GO" id="GO:0038023">
    <property type="term" value="F:signaling receptor activity"/>
    <property type="evidence" value="ECO:0007669"/>
    <property type="project" value="InterPro"/>
</dbReference>
<feature type="region of interest" description="Disordered" evidence="3">
    <location>
        <begin position="999"/>
        <end position="1022"/>
    </location>
</feature>
<dbReference type="PROSITE" id="PS00022">
    <property type="entry name" value="EGF_1"/>
    <property type="match status" value="1"/>
</dbReference>
<dbReference type="Gene3D" id="3.10.100.10">
    <property type="entry name" value="Mannose-Binding Protein A, subunit A"/>
    <property type="match status" value="1"/>
</dbReference>
<feature type="transmembrane region" description="Helical" evidence="4">
    <location>
        <begin position="857"/>
        <end position="877"/>
    </location>
</feature>
<dbReference type="InterPro" id="IPR016186">
    <property type="entry name" value="C-type_lectin-like/link_sf"/>
</dbReference>
<feature type="compositionally biased region" description="Basic and acidic residues" evidence="3">
    <location>
        <begin position="1011"/>
        <end position="1022"/>
    </location>
</feature>
<keyword evidence="4" id="KW-1133">Transmembrane helix</keyword>
<dbReference type="SUPFAM" id="SSF56436">
    <property type="entry name" value="C-type lectin-like"/>
    <property type="match status" value="1"/>
</dbReference>